<feature type="region of interest" description="Disordered" evidence="1">
    <location>
        <begin position="14"/>
        <end position="35"/>
    </location>
</feature>
<proteinExistence type="predicted"/>
<dbReference type="AlphaFoldDB" id="A0AAV8RJT2"/>
<name>A0AAV8RJT2_ENSVE</name>
<evidence type="ECO:0000256" key="1">
    <source>
        <dbReference type="SAM" id="MobiDB-lite"/>
    </source>
</evidence>
<accession>A0AAV8RJT2</accession>
<organism evidence="2 3">
    <name type="scientific">Ensete ventricosum</name>
    <name type="common">Abyssinian banana</name>
    <name type="synonym">Musa ensete</name>
    <dbReference type="NCBI Taxonomy" id="4639"/>
    <lineage>
        <taxon>Eukaryota</taxon>
        <taxon>Viridiplantae</taxon>
        <taxon>Streptophyta</taxon>
        <taxon>Embryophyta</taxon>
        <taxon>Tracheophyta</taxon>
        <taxon>Spermatophyta</taxon>
        <taxon>Magnoliopsida</taxon>
        <taxon>Liliopsida</taxon>
        <taxon>Zingiberales</taxon>
        <taxon>Musaceae</taxon>
        <taxon>Ensete</taxon>
    </lineage>
</organism>
<comment type="caution">
    <text evidence="2">The sequence shown here is derived from an EMBL/GenBank/DDBJ whole genome shotgun (WGS) entry which is preliminary data.</text>
</comment>
<gene>
    <name evidence="2" type="ORF">OPV22_009988</name>
</gene>
<reference evidence="2 3" key="1">
    <citation type="submission" date="2022-12" db="EMBL/GenBank/DDBJ databases">
        <title>Chromosome-scale assembly of the Ensete ventricosum genome.</title>
        <authorList>
            <person name="Dussert Y."/>
            <person name="Stocks J."/>
            <person name="Wendawek A."/>
            <person name="Woldeyes F."/>
            <person name="Nichols R.A."/>
            <person name="Borrell J.S."/>
        </authorList>
    </citation>
    <scope>NUCLEOTIDE SEQUENCE [LARGE SCALE GENOMIC DNA]</scope>
    <source>
        <strain evidence="3">cv. Maze</strain>
        <tissue evidence="2">Seeds</tissue>
    </source>
</reference>
<dbReference type="Proteomes" id="UP001222027">
    <property type="component" value="Unassembled WGS sequence"/>
</dbReference>
<protein>
    <submittedName>
        <fullName evidence="2">Uncharacterized protein</fullName>
    </submittedName>
</protein>
<keyword evidence="3" id="KW-1185">Reference proteome</keyword>
<evidence type="ECO:0000313" key="3">
    <source>
        <dbReference type="Proteomes" id="UP001222027"/>
    </source>
</evidence>
<evidence type="ECO:0000313" key="2">
    <source>
        <dbReference type="EMBL" id="KAJ8499436.1"/>
    </source>
</evidence>
<sequence length="158" mass="17808">MHAFQHLESIGLAEAQSPRPCSSRELPHANPLQADLGPDDEAPSHWLNFSAVSHPEHLNYALLFFRHFTPRPNLCIYNIMISALSFSPGQSFDLYKCMLSSDVDPNGKTFLSLKIFHQSVSRSMSMSLFVAPRVYLYAEFPREDVLGWWGCSFCPSGV</sequence>
<dbReference type="EMBL" id="JAQQAF010000003">
    <property type="protein sequence ID" value="KAJ8499436.1"/>
    <property type="molecule type" value="Genomic_DNA"/>
</dbReference>